<dbReference type="EMBL" id="CM047903">
    <property type="protein sequence ID" value="KAJ0092437.1"/>
    <property type="molecule type" value="Genomic_DNA"/>
</dbReference>
<dbReference type="Proteomes" id="UP001164250">
    <property type="component" value="Chromosome 7"/>
</dbReference>
<comment type="caution">
    <text evidence="1">The sequence shown here is derived from an EMBL/GenBank/DDBJ whole genome shotgun (WGS) entry which is preliminary data.</text>
</comment>
<protein>
    <submittedName>
        <fullName evidence="1">Uncharacterized protein</fullName>
    </submittedName>
</protein>
<organism evidence="1 2">
    <name type="scientific">Pistacia atlantica</name>
    <dbReference type="NCBI Taxonomy" id="434234"/>
    <lineage>
        <taxon>Eukaryota</taxon>
        <taxon>Viridiplantae</taxon>
        <taxon>Streptophyta</taxon>
        <taxon>Embryophyta</taxon>
        <taxon>Tracheophyta</taxon>
        <taxon>Spermatophyta</taxon>
        <taxon>Magnoliopsida</taxon>
        <taxon>eudicotyledons</taxon>
        <taxon>Gunneridae</taxon>
        <taxon>Pentapetalae</taxon>
        <taxon>rosids</taxon>
        <taxon>malvids</taxon>
        <taxon>Sapindales</taxon>
        <taxon>Anacardiaceae</taxon>
        <taxon>Pistacia</taxon>
    </lineage>
</organism>
<sequence length="220" mass="24846">MTDVSCRIEIPVEFQMMSPSSSTETMEEERRREEDNILVQIVLFSLFILLNSTYGMYGPGFLFKGTAFLICLIFAFTGAFCALLIGDKTQLAIFHTIYSIMSMASMSLALLIFFFDLLLSFFLISSSSSPQMLQIRQRMLPLPSSQPPSSSSIDSEIQAVVVADQNYNQFLHQWKNILMASLPWTSYLILALLIEFVFGADQDSKTVCETCFLSIPCHFI</sequence>
<gene>
    <name evidence="1" type="ORF">Patl1_26564</name>
</gene>
<reference evidence="2" key="1">
    <citation type="journal article" date="2023" name="G3 (Bethesda)">
        <title>Genome assembly and association tests identify interacting loci associated with vigor, precocity, and sex in interspecific pistachio rootstocks.</title>
        <authorList>
            <person name="Palmer W."/>
            <person name="Jacygrad E."/>
            <person name="Sagayaradj S."/>
            <person name="Cavanaugh K."/>
            <person name="Han R."/>
            <person name="Bertier L."/>
            <person name="Beede B."/>
            <person name="Kafkas S."/>
            <person name="Golino D."/>
            <person name="Preece J."/>
            <person name="Michelmore R."/>
        </authorList>
    </citation>
    <scope>NUCLEOTIDE SEQUENCE [LARGE SCALE GENOMIC DNA]</scope>
</reference>
<proteinExistence type="predicted"/>
<evidence type="ECO:0000313" key="1">
    <source>
        <dbReference type="EMBL" id="KAJ0092437.1"/>
    </source>
</evidence>
<name>A0ACC1B0L8_9ROSI</name>
<keyword evidence="2" id="KW-1185">Reference proteome</keyword>
<evidence type="ECO:0000313" key="2">
    <source>
        <dbReference type="Proteomes" id="UP001164250"/>
    </source>
</evidence>
<accession>A0ACC1B0L8</accession>